<dbReference type="InterPro" id="IPR028133">
    <property type="entry name" value="Dynamitin"/>
</dbReference>
<evidence type="ECO:0000256" key="2">
    <source>
        <dbReference type="ARBA" id="ARBA00022490"/>
    </source>
</evidence>
<keyword evidence="2" id="KW-0963">Cytoplasm</keyword>
<protein>
    <recommendedName>
        <fullName evidence="7">Dynamitin</fullName>
    </recommendedName>
</protein>
<feature type="region of interest" description="Disordered" evidence="4">
    <location>
        <begin position="1"/>
        <end position="109"/>
    </location>
</feature>
<feature type="compositionally biased region" description="Polar residues" evidence="4">
    <location>
        <begin position="299"/>
        <end position="310"/>
    </location>
</feature>
<comment type="subcellular location">
    <subcellularLocation>
        <location evidence="1">Cytoplasm</location>
    </subcellularLocation>
</comment>
<feature type="coiled-coil region" evidence="3">
    <location>
        <begin position="352"/>
        <end position="386"/>
    </location>
</feature>
<sequence length="410" mass="45710">MSANKYANLPDIDTAPDIYETEDVFLSTQAQQGESSDEESGVPTRHPSRGKNVEAPGKEELDSSSLIGTDEATKRFRRAERKRGRRDRSIYKYPPSRSPSPSTTRPTSLSVRLRLLQTELTALETEVSDPSNPLLKREREDAYVDPGDLIKGLVDVRSRLEKFSLNTEGRLRLVQDVLRDGDEPEDANPAEIRSSDSNEKTTPEEDPSKQSTKYLVEMDRRVGEVERLIGSASTSLDEASPMPAPLLPLFSRLNTQLTILTQPRHLDNISRRLKLLLSDLDRVSSANQQHRRQAHHNDSSTPAPATPSALQEQITPILTRLVPSLPHIPYILTRLRTLSALHTSAAGFQSTLEGLETDQKKVREALEELSNAVDSLEASLDENGKLVKGNVSGLEDRIESLLKRVEQMSR</sequence>
<evidence type="ECO:0000313" key="6">
    <source>
        <dbReference type="Proteomes" id="UP000310158"/>
    </source>
</evidence>
<dbReference type="Pfam" id="PF04912">
    <property type="entry name" value="Dynamitin"/>
    <property type="match status" value="1"/>
</dbReference>
<keyword evidence="6" id="KW-1185">Reference proteome</keyword>
<dbReference type="GO" id="GO:0005737">
    <property type="term" value="C:cytoplasm"/>
    <property type="evidence" value="ECO:0007669"/>
    <property type="project" value="UniProtKB-SubCell"/>
</dbReference>
<evidence type="ECO:0008006" key="7">
    <source>
        <dbReference type="Google" id="ProtNLM"/>
    </source>
</evidence>
<feature type="region of interest" description="Disordered" evidence="4">
    <location>
        <begin position="177"/>
        <end position="214"/>
    </location>
</feature>
<gene>
    <name evidence="5" type="ORF">EW146_g3033</name>
</gene>
<feature type="compositionally biased region" description="Basic residues" evidence="4">
    <location>
        <begin position="75"/>
        <end position="86"/>
    </location>
</feature>
<dbReference type="PANTHER" id="PTHR15346">
    <property type="entry name" value="DYNACTIN SUBUNIT"/>
    <property type="match status" value="1"/>
</dbReference>
<evidence type="ECO:0000256" key="1">
    <source>
        <dbReference type="ARBA" id="ARBA00004496"/>
    </source>
</evidence>
<keyword evidence="3" id="KW-0175">Coiled coil</keyword>
<organism evidence="5 6">
    <name type="scientific">Bondarzewia mesenterica</name>
    <dbReference type="NCBI Taxonomy" id="1095465"/>
    <lineage>
        <taxon>Eukaryota</taxon>
        <taxon>Fungi</taxon>
        <taxon>Dikarya</taxon>
        <taxon>Basidiomycota</taxon>
        <taxon>Agaricomycotina</taxon>
        <taxon>Agaricomycetes</taxon>
        <taxon>Russulales</taxon>
        <taxon>Bondarzewiaceae</taxon>
        <taxon>Bondarzewia</taxon>
    </lineage>
</organism>
<accession>A0A4S4M0D7</accession>
<proteinExistence type="predicted"/>
<dbReference type="AlphaFoldDB" id="A0A4S4M0D7"/>
<comment type="caution">
    <text evidence="5">The sequence shown here is derived from an EMBL/GenBank/DDBJ whole genome shotgun (WGS) entry which is preliminary data.</text>
</comment>
<reference evidence="5 6" key="1">
    <citation type="submission" date="2019-02" db="EMBL/GenBank/DDBJ databases">
        <title>Genome sequencing of the rare red list fungi Bondarzewia mesenterica.</title>
        <authorList>
            <person name="Buettner E."/>
            <person name="Kellner H."/>
        </authorList>
    </citation>
    <scope>NUCLEOTIDE SEQUENCE [LARGE SCALE GENOMIC DNA]</scope>
    <source>
        <strain evidence="5 6">DSM 108281</strain>
    </source>
</reference>
<dbReference type="EMBL" id="SGPL01000094">
    <property type="protein sequence ID" value="THH17877.1"/>
    <property type="molecule type" value="Genomic_DNA"/>
</dbReference>
<evidence type="ECO:0000256" key="4">
    <source>
        <dbReference type="SAM" id="MobiDB-lite"/>
    </source>
</evidence>
<dbReference type="GO" id="GO:0005869">
    <property type="term" value="C:dynactin complex"/>
    <property type="evidence" value="ECO:0007669"/>
    <property type="project" value="InterPro"/>
</dbReference>
<evidence type="ECO:0000313" key="5">
    <source>
        <dbReference type="EMBL" id="THH17877.1"/>
    </source>
</evidence>
<dbReference type="Proteomes" id="UP000310158">
    <property type="component" value="Unassembled WGS sequence"/>
</dbReference>
<dbReference type="OrthoDB" id="4977at2759"/>
<name>A0A4S4M0D7_9AGAM</name>
<feature type="compositionally biased region" description="Basic and acidic residues" evidence="4">
    <location>
        <begin position="193"/>
        <end position="208"/>
    </location>
</feature>
<dbReference type="GO" id="GO:0007017">
    <property type="term" value="P:microtubule-based process"/>
    <property type="evidence" value="ECO:0007669"/>
    <property type="project" value="InterPro"/>
</dbReference>
<feature type="compositionally biased region" description="Low complexity" evidence="4">
    <location>
        <begin position="99"/>
        <end position="109"/>
    </location>
</feature>
<evidence type="ECO:0000256" key="3">
    <source>
        <dbReference type="SAM" id="Coils"/>
    </source>
</evidence>
<feature type="region of interest" description="Disordered" evidence="4">
    <location>
        <begin position="284"/>
        <end position="310"/>
    </location>
</feature>